<keyword evidence="5 7" id="KW-0456">Lyase</keyword>
<protein>
    <recommendedName>
        <fullName evidence="7">Endolytic murein transglycosylase</fullName>
        <ecNumber evidence="7">4.2.2.29</ecNumber>
    </recommendedName>
    <alternativeName>
        <fullName evidence="7">Peptidoglycan lytic transglycosylase</fullName>
    </alternativeName>
    <alternativeName>
        <fullName evidence="7">Peptidoglycan polymerization terminase</fullName>
    </alternativeName>
</protein>
<dbReference type="KEGG" id="ssuv:PXH68_07250"/>
<dbReference type="GO" id="GO:0005886">
    <property type="term" value="C:plasma membrane"/>
    <property type="evidence" value="ECO:0007669"/>
    <property type="project" value="UniProtKB-SubCell"/>
</dbReference>
<reference evidence="9 10" key="1">
    <citation type="submission" date="2023-02" db="EMBL/GenBank/DDBJ databases">
        <title>Streptococcus sp. Genome Sequencing and Assembly.</title>
        <authorList>
            <person name="Shore S.M."/>
            <person name="Nicholson T.L."/>
        </authorList>
    </citation>
    <scope>NUCLEOTIDE SEQUENCE [LARGE SCALE GENOMIC DNA]</scope>
    <source>
        <strain evidence="9 10">29896</strain>
    </source>
</reference>
<accession>A0AA97A0F2</accession>
<dbReference type="AlphaFoldDB" id="A0AA97A0F2"/>
<keyword evidence="3 7" id="KW-1133">Transmembrane helix</keyword>
<dbReference type="CDD" id="cd08010">
    <property type="entry name" value="MltG_like"/>
    <property type="match status" value="1"/>
</dbReference>
<comment type="function">
    <text evidence="7">Functions as a peptidoglycan terminase that cleaves nascent peptidoglycan strands endolytically to terminate their elongation.</text>
</comment>
<evidence type="ECO:0000256" key="3">
    <source>
        <dbReference type="ARBA" id="ARBA00022989"/>
    </source>
</evidence>
<evidence type="ECO:0000256" key="8">
    <source>
        <dbReference type="SAM" id="MobiDB-lite"/>
    </source>
</evidence>
<comment type="similarity">
    <text evidence="7">Belongs to the transglycosylase MltG family.</text>
</comment>
<dbReference type="GO" id="GO:0008932">
    <property type="term" value="F:lytic endotransglycosylase activity"/>
    <property type="evidence" value="ECO:0007669"/>
    <property type="project" value="UniProtKB-UniRule"/>
</dbReference>
<evidence type="ECO:0000256" key="6">
    <source>
        <dbReference type="ARBA" id="ARBA00023316"/>
    </source>
</evidence>
<keyword evidence="2 7" id="KW-0812">Transmembrane</keyword>
<gene>
    <name evidence="7 9" type="primary">mltG</name>
    <name evidence="9" type="ORF">PXH68_07250</name>
</gene>
<evidence type="ECO:0000256" key="5">
    <source>
        <dbReference type="ARBA" id="ARBA00023239"/>
    </source>
</evidence>
<feature type="site" description="Important for catalytic activity" evidence="7">
    <location>
        <position position="471"/>
    </location>
</feature>
<keyword evidence="10" id="KW-1185">Reference proteome</keyword>
<keyword evidence="6 7" id="KW-0961">Cell wall biogenesis/degradation</keyword>
<dbReference type="GO" id="GO:0009252">
    <property type="term" value="P:peptidoglycan biosynthetic process"/>
    <property type="evidence" value="ECO:0007669"/>
    <property type="project" value="UniProtKB-UniRule"/>
</dbReference>
<evidence type="ECO:0000313" key="10">
    <source>
        <dbReference type="Proteomes" id="UP001304088"/>
    </source>
</evidence>
<dbReference type="Gene3D" id="3.30.1490.480">
    <property type="entry name" value="Endolytic murein transglycosylase"/>
    <property type="match status" value="1"/>
</dbReference>
<organism evidence="9 10">
    <name type="scientific">Streptococcus suivaginalis</name>
    <dbReference type="NCBI Taxonomy" id="3028082"/>
    <lineage>
        <taxon>Bacteria</taxon>
        <taxon>Bacillati</taxon>
        <taxon>Bacillota</taxon>
        <taxon>Bacilli</taxon>
        <taxon>Lactobacillales</taxon>
        <taxon>Streptococcaceae</taxon>
        <taxon>Streptococcus</taxon>
    </lineage>
</organism>
<evidence type="ECO:0000313" key="9">
    <source>
        <dbReference type="EMBL" id="WNY46685.1"/>
    </source>
</evidence>
<dbReference type="Proteomes" id="UP001304088">
    <property type="component" value="Chromosome"/>
</dbReference>
<dbReference type="InterPro" id="IPR003770">
    <property type="entry name" value="MLTG-like"/>
</dbReference>
<evidence type="ECO:0000256" key="2">
    <source>
        <dbReference type="ARBA" id="ARBA00022692"/>
    </source>
</evidence>
<dbReference type="PANTHER" id="PTHR30518">
    <property type="entry name" value="ENDOLYTIC MUREIN TRANSGLYCOSYLASE"/>
    <property type="match status" value="1"/>
</dbReference>
<evidence type="ECO:0000256" key="1">
    <source>
        <dbReference type="ARBA" id="ARBA00022475"/>
    </source>
</evidence>
<sequence length="595" mass="65582">MSNDSKEKNTQSSNFREQILRDLEELKQKRLREAQGQEQTESIDLQPEPLVEDHLPVEEIVVPEPVAIEEVLISTPQPEMAVAEDLVRPTVKIDAIDFEEEVPVVVKQSEPVVPVTPVEQPSFDAGSEFENTVERNISELRSMAENFERSVPTPTLIPVEEPVVESLDETPLAEDEVELDKTIVTPVPVPVEENQAEKPVAKAGLETPRRRSTKQARKKQDKAAKRIVSVVMLVTVLALILTAVSGYFYVKSSLEPINSSATETVQVEIPEGSSTKEIAEILQDNNLIKNATIFNYYAKLKSYNNFQSGFYNLSQSMSVDDLAKALQEGGTPVAEDPIAGKVLVVEGYTLEQISKAVTDNVYTDDTTDTTPFTAEEFMATVQNQDFIARMVAAYPTLFASLPAADSGVKYQLEGYLFPATYDYTADTTVEGLIEQMIAAMDANLKPYYESLAAKGLDVNSVLTMASLVEKEGSTDEDRRNIASVFYNRINAGIPLQSNIAILYAMGMLGQETTLAQDAAIDTAIDSPFNIYVNYGLMPGPVDSPSLSAIEATVNPNTTDYYYFVADVTTGTVYFTNSYEEHLANVETYVNSKLNN</sequence>
<dbReference type="RefSeq" id="WP_248028602.1">
    <property type="nucleotide sequence ID" value="NZ_CP118733.1"/>
</dbReference>
<dbReference type="Gene3D" id="3.30.160.60">
    <property type="entry name" value="Classic Zinc Finger"/>
    <property type="match status" value="1"/>
</dbReference>
<dbReference type="Pfam" id="PF02618">
    <property type="entry name" value="YceG"/>
    <property type="match status" value="1"/>
</dbReference>
<proteinExistence type="inferred from homology"/>
<feature type="transmembrane region" description="Helical" evidence="7">
    <location>
        <begin position="227"/>
        <end position="250"/>
    </location>
</feature>
<dbReference type="GO" id="GO:0071555">
    <property type="term" value="P:cell wall organization"/>
    <property type="evidence" value="ECO:0007669"/>
    <property type="project" value="UniProtKB-KW"/>
</dbReference>
<dbReference type="HAMAP" id="MF_02065">
    <property type="entry name" value="MltG"/>
    <property type="match status" value="1"/>
</dbReference>
<comment type="catalytic activity">
    <reaction evidence="7">
        <text>a peptidoglycan chain = a peptidoglycan chain with N-acetyl-1,6-anhydromuramyl-[peptide] at the reducing end + a peptidoglycan chain with N-acetylglucosamine at the non-reducing end.</text>
        <dbReference type="EC" id="4.2.2.29"/>
    </reaction>
</comment>
<dbReference type="EC" id="4.2.2.29" evidence="7"/>
<keyword evidence="1 7" id="KW-1003">Cell membrane</keyword>
<dbReference type="NCBIfam" id="TIGR00247">
    <property type="entry name" value="endolytic transglycosylase MltG"/>
    <property type="match status" value="1"/>
</dbReference>
<dbReference type="PANTHER" id="PTHR30518:SF2">
    <property type="entry name" value="ENDOLYTIC MUREIN TRANSGLYCOSYLASE"/>
    <property type="match status" value="1"/>
</dbReference>
<dbReference type="EMBL" id="CP118733">
    <property type="protein sequence ID" value="WNY46685.1"/>
    <property type="molecule type" value="Genomic_DNA"/>
</dbReference>
<evidence type="ECO:0000256" key="4">
    <source>
        <dbReference type="ARBA" id="ARBA00023136"/>
    </source>
</evidence>
<evidence type="ECO:0000256" key="7">
    <source>
        <dbReference type="HAMAP-Rule" id="MF_02065"/>
    </source>
</evidence>
<feature type="region of interest" description="Disordered" evidence="8">
    <location>
        <begin position="31"/>
        <end position="50"/>
    </location>
</feature>
<comment type="subcellular location">
    <subcellularLocation>
        <location evidence="7">Cell membrane</location>
        <topology evidence="7">Single-pass membrane protein</topology>
    </subcellularLocation>
</comment>
<keyword evidence="4 7" id="KW-0472">Membrane</keyword>
<name>A0AA97A0F2_9STRE</name>